<name>A0A176S1T0_9GAMM</name>
<sequence>EEEEKISALLGNTTINGQFDANSMPTQMDLNLSKFKMRDDDNRLNLNDLSFNFHSHQSAKGLQLGDLSFKIGHSDLSQDNFQVSLDGFGIKLEGEEAQDGVINYNWHSQIDKFVFPTPLGIGKMAWISYAEKSAVRRLDEGALLDLQTTARELRSQNNKPINIGFIMLDKLMAVSPQLLARSPFKQIGNNPLILLTVLKENFSKHVENREKPLQIDTELEFLLTTEGTQALGKLPTLSIKTKIDSDGFGKSNLIFPAFQRVVPEKGLIDWKGLNLHFTFTDKNMTVMLNLAGLLF</sequence>
<feature type="non-terminal residue" evidence="1">
    <location>
        <position position="295"/>
    </location>
</feature>
<evidence type="ECO:0000313" key="2">
    <source>
        <dbReference type="Proteomes" id="UP000076962"/>
    </source>
</evidence>
<dbReference type="AlphaFoldDB" id="A0A176S1T0"/>
<organism evidence="1 2">
    <name type="scientific">Candidatus Thiomargarita nelsonii</name>
    <dbReference type="NCBI Taxonomy" id="1003181"/>
    <lineage>
        <taxon>Bacteria</taxon>
        <taxon>Pseudomonadati</taxon>
        <taxon>Pseudomonadota</taxon>
        <taxon>Gammaproteobacteria</taxon>
        <taxon>Thiotrichales</taxon>
        <taxon>Thiotrichaceae</taxon>
        <taxon>Thiomargarita</taxon>
    </lineage>
</organism>
<proteinExistence type="predicted"/>
<protein>
    <submittedName>
        <fullName evidence="1">Uncharacterized protein</fullName>
    </submittedName>
</protein>
<evidence type="ECO:0000313" key="1">
    <source>
        <dbReference type="EMBL" id="OAD22003.1"/>
    </source>
</evidence>
<dbReference type="EMBL" id="LUTY01001236">
    <property type="protein sequence ID" value="OAD22003.1"/>
    <property type="molecule type" value="Genomic_DNA"/>
</dbReference>
<dbReference type="Proteomes" id="UP000076962">
    <property type="component" value="Unassembled WGS sequence"/>
</dbReference>
<gene>
    <name evidence="1" type="ORF">THIOM_002214</name>
</gene>
<reference evidence="1 2" key="1">
    <citation type="submission" date="2016-05" db="EMBL/GenBank/DDBJ databases">
        <title>Single-cell genome of chain-forming Candidatus Thiomargarita nelsonii and comparison to other large sulfur-oxidizing bacteria.</title>
        <authorList>
            <person name="Winkel M."/>
            <person name="Salman V."/>
            <person name="Woyke T."/>
            <person name="Schulz-Vogt H."/>
            <person name="Richter M."/>
            <person name="Flood B."/>
            <person name="Bailey J."/>
            <person name="Amann R."/>
            <person name="Mussmann M."/>
        </authorList>
    </citation>
    <scope>NUCLEOTIDE SEQUENCE [LARGE SCALE GENOMIC DNA]</scope>
    <source>
        <strain evidence="1 2">THI036</strain>
    </source>
</reference>
<comment type="caution">
    <text evidence="1">The sequence shown here is derived from an EMBL/GenBank/DDBJ whole genome shotgun (WGS) entry which is preliminary data.</text>
</comment>
<accession>A0A176S1T0</accession>
<keyword evidence="2" id="KW-1185">Reference proteome</keyword>
<dbReference type="Pfam" id="PF06097">
    <property type="entry name" value="DUF945"/>
    <property type="match status" value="1"/>
</dbReference>
<feature type="non-terminal residue" evidence="1">
    <location>
        <position position="1"/>
    </location>
</feature>
<dbReference type="InterPro" id="IPR010352">
    <property type="entry name" value="DUF945"/>
</dbReference>